<evidence type="ECO:0000313" key="8">
    <source>
        <dbReference type="EMBL" id="ORY53425.1"/>
    </source>
</evidence>
<dbReference type="InterPro" id="IPR036796">
    <property type="entry name" value="Ribosomal_uL11_N_sf"/>
</dbReference>
<evidence type="ECO:0000259" key="7">
    <source>
        <dbReference type="Pfam" id="PF03946"/>
    </source>
</evidence>
<dbReference type="GO" id="GO:0006412">
    <property type="term" value="P:translation"/>
    <property type="evidence" value="ECO:0007669"/>
    <property type="project" value="InterPro"/>
</dbReference>
<evidence type="ECO:0000313" key="9">
    <source>
        <dbReference type="Proteomes" id="UP000193642"/>
    </source>
</evidence>
<name>A0A1Y2D4C0_9FUNG</name>
<comment type="similarity">
    <text evidence="1 5">Belongs to the universal ribosomal protein uL11 family.</text>
</comment>
<accession>A0A1Y2D4C0</accession>
<proteinExistence type="inferred from homology"/>
<dbReference type="FunFam" id="3.30.1550.10:FF:000005">
    <property type="entry name" value="50S ribosomal protein L11"/>
    <property type="match status" value="1"/>
</dbReference>
<dbReference type="InterPro" id="IPR006519">
    <property type="entry name" value="Ribosomal_uL11_bac-typ"/>
</dbReference>
<dbReference type="AlphaFoldDB" id="A0A1Y2D4C0"/>
<evidence type="ECO:0000256" key="5">
    <source>
        <dbReference type="RuleBase" id="RU003978"/>
    </source>
</evidence>
<feature type="domain" description="Large ribosomal subunit protein uL11 C-terminal" evidence="6">
    <location>
        <begin position="77"/>
        <end position="147"/>
    </location>
</feature>
<dbReference type="Pfam" id="PF03946">
    <property type="entry name" value="Ribosomal_L11_N"/>
    <property type="match status" value="1"/>
</dbReference>
<dbReference type="PANTHER" id="PTHR11661:SF1">
    <property type="entry name" value="LARGE RIBOSOMAL SUBUNIT PROTEIN UL11M"/>
    <property type="match status" value="1"/>
</dbReference>
<evidence type="ECO:0000256" key="3">
    <source>
        <dbReference type="ARBA" id="ARBA00023274"/>
    </source>
</evidence>
<dbReference type="InterPro" id="IPR020784">
    <property type="entry name" value="Ribosomal_uL11_N"/>
</dbReference>
<dbReference type="InterPro" id="IPR036769">
    <property type="entry name" value="Ribosomal_uL11_C_sf"/>
</dbReference>
<dbReference type="Proteomes" id="UP000193642">
    <property type="component" value="Unassembled WGS sequence"/>
</dbReference>
<dbReference type="GO" id="GO:0003735">
    <property type="term" value="F:structural constituent of ribosome"/>
    <property type="evidence" value="ECO:0007669"/>
    <property type="project" value="InterPro"/>
</dbReference>
<dbReference type="HAMAP" id="MF_00736">
    <property type="entry name" value="Ribosomal_uL11"/>
    <property type="match status" value="1"/>
</dbReference>
<dbReference type="Gene3D" id="1.10.10.250">
    <property type="entry name" value="Ribosomal protein L11, C-terminal domain"/>
    <property type="match status" value="1"/>
</dbReference>
<dbReference type="GO" id="GO:0005762">
    <property type="term" value="C:mitochondrial large ribosomal subunit"/>
    <property type="evidence" value="ECO:0007669"/>
    <property type="project" value="TreeGrafter"/>
</dbReference>
<dbReference type="CDD" id="cd00349">
    <property type="entry name" value="Ribosomal_L11"/>
    <property type="match status" value="1"/>
</dbReference>
<dbReference type="InterPro" id="IPR000911">
    <property type="entry name" value="Ribosomal_uL11"/>
</dbReference>
<dbReference type="InterPro" id="IPR020783">
    <property type="entry name" value="Ribosomal_uL11_C"/>
</dbReference>
<protein>
    <recommendedName>
        <fullName evidence="4">Large ribosomal subunit protein uL11m</fullName>
    </recommendedName>
</protein>
<dbReference type="OrthoDB" id="1091498at2759"/>
<sequence length="156" mass="16881">MSAKKGAQATTSIVRLLVPAGKASPSPPVGPALGQRGVKTMDFCKQFNDRTKQYTQGIPMRVILTVRPDRTFSFITKTPPTAWMLLQAVGQEKGTSRPSHTTIGELTIKHIYEIAAIKMQDPGCEDTTHEAMCSRVLNQARGMGINVVRGEDVAAA</sequence>
<dbReference type="SMART" id="SM00649">
    <property type="entry name" value="RL11"/>
    <property type="match status" value="1"/>
</dbReference>
<evidence type="ECO:0000256" key="2">
    <source>
        <dbReference type="ARBA" id="ARBA00022980"/>
    </source>
</evidence>
<feature type="domain" description="Large ribosomal subunit protein uL11 N-terminal" evidence="7">
    <location>
        <begin position="14"/>
        <end position="72"/>
    </location>
</feature>
<dbReference type="EMBL" id="MCGO01000001">
    <property type="protein sequence ID" value="ORY53425.1"/>
    <property type="molecule type" value="Genomic_DNA"/>
</dbReference>
<dbReference type="Pfam" id="PF00298">
    <property type="entry name" value="Ribosomal_L11"/>
    <property type="match status" value="1"/>
</dbReference>
<dbReference type="Gene3D" id="3.30.1550.10">
    <property type="entry name" value="Ribosomal protein L11/L12, N-terminal domain"/>
    <property type="match status" value="1"/>
</dbReference>
<comment type="caution">
    <text evidence="8">The sequence shown here is derived from an EMBL/GenBank/DDBJ whole genome shotgun (WGS) entry which is preliminary data.</text>
</comment>
<dbReference type="PANTHER" id="PTHR11661">
    <property type="entry name" value="60S RIBOSOMAL PROTEIN L12"/>
    <property type="match status" value="1"/>
</dbReference>
<dbReference type="NCBIfam" id="TIGR01632">
    <property type="entry name" value="L11_bact"/>
    <property type="match status" value="1"/>
</dbReference>
<gene>
    <name evidence="8" type="ORF">BCR33DRAFT_710860</name>
</gene>
<dbReference type="SUPFAM" id="SSF46906">
    <property type="entry name" value="Ribosomal protein L11, C-terminal domain"/>
    <property type="match status" value="1"/>
</dbReference>
<keyword evidence="3 5" id="KW-0687">Ribonucleoprotein</keyword>
<dbReference type="GO" id="GO:0070180">
    <property type="term" value="F:large ribosomal subunit rRNA binding"/>
    <property type="evidence" value="ECO:0007669"/>
    <property type="project" value="TreeGrafter"/>
</dbReference>
<evidence type="ECO:0000256" key="4">
    <source>
        <dbReference type="ARBA" id="ARBA00040104"/>
    </source>
</evidence>
<reference evidence="8 9" key="1">
    <citation type="submission" date="2016-07" db="EMBL/GenBank/DDBJ databases">
        <title>Pervasive Adenine N6-methylation of Active Genes in Fungi.</title>
        <authorList>
            <consortium name="DOE Joint Genome Institute"/>
            <person name="Mondo S.J."/>
            <person name="Dannebaum R.O."/>
            <person name="Kuo R.C."/>
            <person name="Labutti K."/>
            <person name="Haridas S."/>
            <person name="Kuo A."/>
            <person name="Salamov A."/>
            <person name="Ahrendt S.R."/>
            <person name="Lipzen A."/>
            <person name="Sullivan W."/>
            <person name="Andreopoulos W.B."/>
            <person name="Clum A."/>
            <person name="Lindquist E."/>
            <person name="Daum C."/>
            <person name="Ramamoorthy G.K."/>
            <person name="Gryganskyi A."/>
            <person name="Culley D."/>
            <person name="Magnuson J.K."/>
            <person name="James T.Y."/>
            <person name="O'Malley M.A."/>
            <person name="Stajich J.E."/>
            <person name="Spatafora J.W."/>
            <person name="Visel A."/>
            <person name="Grigoriev I.V."/>
        </authorList>
    </citation>
    <scope>NUCLEOTIDE SEQUENCE [LARGE SCALE GENOMIC DNA]</scope>
    <source>
        <strain evidence="8 9">JEL800</strain>
    </source>
</reference>
<evidence type="ECO:0000259" key="6">
    <source>
        <dbReference type="Pfam" id="PF00298"/>
    </source>
</evidence>
<evidence type="ECO:0000256" key="1">
    <source>
        <dbReference type="ARBA" id="ARBA00010537"/>
    </source>
</evidence>
<dbReference type="FunFam" id="1.10.10.250:FF:000003">
    <property type="entry name" value="Mitochondrial ribosomal protein L11"/>
    <property type="match status" value="1"/>
</dbReference>
<dbReference type="STRING" id="329046.A0A1Y2D4C0"/>
<keyword evidence="2 5" id="KW-0689">Ribosomal protein</keyword>
<keyword evidence="9" id="KW-1185">Reference proteome</keyword>
<organism evidence="8 9">
    <name type="scientific">Rhizoclosmatium globosum</name>
    <dbReference type="NCBI Taxonomy" id="329046"/>
    <lineage>
        <taxon>Eukaryota</taxon>
        <taxon>Fungi</taxon>
        <taxon>Fungi incertae sedis</taxon>
        <taxon>Chytridiomycota</taxon>
        <taxon>Chytridiomycota incertae sedis</taxon>
        <taxon>Chytridiomycetes</taxon>
        <taxon>Chytridiales</taxon>
        <taxon>Chytriomycetaceae</taxon>
        <taxon>Rhizoclosmatium</taxon>
    </lineage>
</organism>
<dbReference type="SUPFAM" id="SSF54747">
    <property type="entry name" value="Ribosomal L11/L12e N-terminal domain"/>
    <property type="match status" value="1"/>
</dbReference>